<evidence type="ECO:0000313" key="2">
    <source>
        <dbReference type="Proteomes" id="UP000789920"/>
    </source>
</evidence>
<gene>
    <name evidence="1" type="ORF">RPERSI_LOCUS28764</name>
</gene>
<keyword evidence="2" id="KW-1185">Reference proteome</keyword>
<dbReference type="EMBL" id="CAJVQC010106014">
    <property type="protein sequence ID" value="CAG8833261.1"/>
    <property type="molecule type" value="Genomic_DNA"/>
</dbReference>
<evidence type="ECO:0000313" key="1">
    <source>
        <dbReference type="EMBL" id="CAG8833261.1"/>
    </source>
</evidence>
<dbReference type="Proteomes" id="UP000789920">
    <property type="component" value="Unassembled WGS sequence"/>
</dbReference>
<feature type="non-terminal residue" evidence="1">
    <location>
        <position position="1"/>
    </location>
</feature>
<reference evidence="1" key="1">
    <citation type="submission" date="2021-06" db="EMBL/GenBank/DDBJ databases">
        <authorList>
            <person name="Kallberg Y."/>
            <person name="Tangrot J."/>
            <person name="Rosling A."/>
        </authorList>
    </citation>
    <scope>NUCLEOTIDE SEQUENCE</scope>
    <source>
        <strain evidence="1">MA461A</strain>
    </source>
</reference>
<accession>A0ACA9SC02</accession>
<comment type="caution">
    <text evidence="1">The sequence shown here is derived from an EMBL/GenBank/DDBJ whole genome shotgun (WGS) entry which is preliminary data.</text>
</comment>
<feature type="non-terminal residue" evidence="1">
    <location>
        <position position="136"/>
    </location>
</feature>
<sequence length="136" mass="15362">DTVLFNDTIKYNIRYSKIGATDKQVEEAASAAQIHDKILGFPEGYETRVGERGLRLSGGEKQRVNPQIVLLDEATSALDTRTERHIQKSLRRMTANRTTLIIAHRLSTIVHADQILVLQDGEIIERGSHLELMQKE</sequence>
<proteinExistence type="predicted"/>
<organism evidence="1 2">
    <name type="scientific">Racocetra persica</name>
    <dbReference type="NCBI Taxonomy" id="160502"/>
    <lineage>
        <taxon>Eukaryota</taxon>
        <taxon>Fungi</taxon>
        <taxon>Fungi incertae sedis</taxon>
        <taxon>Mucoromycota</taxon>
        <taxon>Glomeromycotina</taxon>
        <taxon>Glomeromycetes</taxon>
        <taxon>Diversisporales</taxon>
        <taxon>Gigasporaceae</taxon>
        <taxon>Racocetra</taxon>
    </lineage>
</organism>
<name>A0ACA9SC02_9GLOM</name>
<protein>
    <submittedName>
        <fullName evidence="1">14842_t:CDS:1</fullName>
    </submittedName>
</protein>